<accession>A0AAQ4F4X5</accession>
<comment type="caution">
    <text evidence="1">The sequence shown here is derived from an EMBL/GenBank/DDBJ whole genome shotgun (WGS) entry which is preliminary data.</text>
</comment>
<keyword evidence="2" id="KW-1185">Reference proteome</keyword>
<name>A0AAQ4F4X5_AMBAM</name>
<proteinExistence type="predicted"/>
<evidence type="ECO:0000313" key="2">
    <source>
        <dbReference type="Proteomes" id="UP001321473"/>
    </source>
</evidence>
<dbReference type="EMBL" id="JARKHS020007343">
    <property type="protein sequence ID" value="KAK8781782.1"/>
    <property type="molecule type" value="Genomic_DNA"/>
</dbReference>
<gene>
    <name evidence="1" type="ORF">V5799_016877</name>
</gene>
<protein>
    <submittedName>
        <fullName evidence="1">Uncharacterized protein</fullName>
    </submittedName>
</protein>
<reference evidence="1 2" key="1">
    <citation type="journal article" date="2023" name="Arcadia Sci">
        <title>De novo assembly of a long-read Amblyomma americanum tick genome.</title>
        <authorList>
            <person name="Chou S."/>
            <person name="Poskanzer K.E."/>
            <person name="Rollins M."/>
            <person name="Thuy-Boun P.S."/>
        </authorList>
    </citation>
    <scope>NUCLEOTIDE SEQUENCE [LARGE SCALE GENOMIC DNA]</scope>
    <source>
        <strain evidence="1">F_SG_1</strain>
        <tissue evidence="1">Salivary glands</tissue>
    </source>
</reference>
<dbReference type="Proteomes" id="UP001321473">
    <property type="component" value="Unassembled WGS sequence"/>
</dbReference>
<evidence type="ECO:0000313" key="1">
    <source>
        <dbReference type="EMBL" id="KAK8781782.1"/>
    </source>
</evidence>
<dbReference type="AlphaFoldDB" id="A0AAQ4F4X5"/>
<sequence>MLTTFTVANSALNAIAYSPGDVNSLKAKSPTVTKVDWHQLTCTLNPDIVGIWDNEHLTDVVNLTCNRSHNKAVVAAGDRAGFLRIFRFPCTNTKVSLASTKRAVRGVALAPSEQDASRLSAV</sequence>
<dbReference type="InterPro" id="IPR015943">
    <property type="entry name" value="WD40/YVTN_repeat-like_dom_sf"/>
</dbReference>
<dbReference type="Gene3D" id="2.130.10.10">
    <property type="entry name" value="YVTN repeat-like/Quinoprotein amine dehydrogenase"/>
    <property type="match status" value="1"/>
</dbReference>
<organism evidence="1 2">
    <name type="scientific">Amblyomma americanum</name>
    <name type="common">Lone star tick</name>
    <dbReference type="NCBI Taxonomy" id="6943"/>
    <lineage>
        <taxon>Eukaryota</taxon>
        <taxon>Metazoa</taxon>
        <taxon>Ecdysozoa</taxon>
        <taxon>Arthropoda</taxon>
        <taxon>Chelicerata</taxon>
        <taxon>Arachnida</taxon>
        <taxon>Acari</taxon>
        <taxon>Parasitiformes</taxon>
        <taxon>Ixodida</taxon>
        <taxon>Ixodoidea</taxon>
        <taxon>Ixodidae</taxon>
        <taxon>Amblyomminae</taxon>
        <taxon>Amblyomma</taxon>
    </lineage>
</organism>